<dbReference type="InterPro" id="IPR001433">
    <property type="entry name" value="OxRdtase_FAD/NAD-bd"/>
</dbReference>
<evidence type="ECO:0000259" key="1">
    <source>
        <dbReference type="PROSITE" id="PS51384"/>
    </source>
</evidence>
<evidence type="ECO:0000313" key="2">
    <source>
        <dbReference type="EMBL" id="MCE7004663.1"/>
    </source>
</evidence>
<dbReference type="InterPro" id="IPR050353">
    <property type="entry name" value="PyrK_electron_transfer"/>
</dbReference>
<keyword evidence="3" id="KW-1185">Reference proteome</keyword>
<dbReference type="Gene3D" id="3.40.50.80">
    <property type="entry name" value="Nucleotide-binding domain of ferredoxin-NADP reductase (FNR) module"/>
    <property type="match status" value="1"/>
</dbReference>
<protein>
    <submittedName>
        <fullName evidence="2">FAD/NAD(P)-binding protein</fullName>
    </submittedName>
</protein>
<feature type="domain" description="FAD-binding FR-type" evidence="1">
    <location>
        <begin position="15"/>
        <end position="113"/>
    </location>
</feature>
<dbReference type="Pfam" id="PF10418">
    <property type="entry name" value="DHODB_Fe-S_bind"/>
    <property type="match status" value="1"/>
</dbReference>
<dbReference type="InterPro" id="IPR019480">
    <property type="entry name" value="Dihydroorotate_DH_Fe-S-bd"/>
</dbReference>
<dbReference type="Pfam" id="PF00175">
    <property type="entry name" value="NAD_binding_1"/>
    <property type="match status" value="1"/>
</dbReference>
<dbReference type="RefSeq" id="WP_233726154.1">
    <property type="nucleotide sequence ID" value="NZ_JAJVCN010000001.1"/>
</dbReference>
<proteinExistence type="predicted"/>
<dbReference type="InterPro" id="IPR012165">
    <property type="entry name" value="Cyt_c3_hydrogenase_gsu"/>
</dbReference>
<dbReference type="InterPro" id="IPR017927">
    <property type="entry name" value="FAD-bd_FR_type"/>
</dbReference>
<sequence length="285" mass="30681">MSVQTSPTRIGPDPWVPHRYWVAANQTDTADTSTLTMRAEDDAIPSFLPGQFTMLYVFGVGEIPVSISGDASHEDGLLVQTVRDVGAVSHALRHARRGTMIGVRGPFGTGWDLDGAAGTDLVLVAGGIGLAPLRPALLHTLRYRRRYRRITLIAGAKAPAELLYTPELAAIVANTGIEVVITVDHADQDWHGHVGLVTKPLAQVRLDPGHTTAMLCGPEPMMRFSAELLMDRGVAADRIQVSLERNMKCGIGLCGHCQLGPLLVCRDGPVVTYEQAAALLEVREL</sequence>
<dbReference type="PROSITE" id="PS51384">
    <property type="entry name" value="FAD_FR"/>
    <property type="match status" value="1"/>
</dbReference>
<dbReference type="PANTHER" id="PTHR43513">
    <property type="entry name" value="DIHYDROOROTATE DEHYDROGENASE B (NAD(+)), ELECTRON TRANSFER SUBUNIT"/>
    <property type="match status" value="1"/>
</dbReference>
<dbReference type="Gene3D" id="2.40.30.10">
    <property type="entry name" value="Translation factors"/>
    <property type="match status" value="1"/>
</dbReference>
<dbReference type="Proteomes" id="UP001521150">
    <property type="component" value="Unassembled WGS sequence"/>
</dbReference>
<reference evidence="2 3" key="1">
    <citation type="submission" date="2021-12" db="EMBL/GenBank/DDBJ databases">
        <title>Genome sequence of Kibdelosporangium philippinense ATCC 49844.</title>
        <authorList>
            <person name="Fedorov E.A."/>
            <person name="Omeragic M."/>
            <person name="Shalygina K.F."/>
            <person name="Maclea K.S."/>
        </authorList>
    </citation>
    <scope>NUCLEOTIDE SEQUENCE [LARGE SCALE GENOMIC DNA]</scope>
    <source>
        <strain evidence="2 3">ATCC 49844</strain>
    </source>
</reference>
<name>A0ABS8ZCC6_9PSEU</name>
<dbReference type="CDD" id="cd06221">
    <property type="entry name" value="sulfite_reductase_like"/>
    <property type="match status" value="1"/>
</dbReference>
<comment type="caution">
    <text evidence="2">The sequence shown here is derived from an EMBL/GenBank/DDBJ whole genome shotgun (WGS) entry which is preliminary data.</text>
</comment>
<dbReference type="SUPFAM" id="SSF52343">
    <property type="entry name" value="Ferredoxin reductase-like, C-terminal NADP-linked domain"/>
    <property type="match status" value="1"/>
</dbReference>
<dbReference type="InterPro" id="IPR017938">
    <property type="entry name" value="Riboflavin_synthase-like_b-brl"/>
</dbReference>
<dbReference type="PRINTS" id="PR00410">
    <property type="entry name" value="PHEHYDRXLASE"/>
</dbReference>
<accession>A0ABS8ZCC6</accession>
<dbReference type="InterPro" id="IPR039261">
    <property type="entry name" value="FNR_nucleotide-bd"/>
</dbReference>
<evidence type="ECO:0000313" key="3">
    <source>
        <dbReference type="Proteomes" id="UP001521150"/>
    </source>
</evidence>
<dbReference type="PANTHER" id="PTHR43513:SF1">
    <property type="entry name" value="ANAEROBIC SULFITE REDUCTASE SUBUNIT B"/>
    <property type="match status" value="1"/>
</dbReference>
<dbReference type="SUPFAM" id="SSF63380">
    <property type="entry name" value="Riboflavin synthase domain-like"/>
    <property type="match status" value="1"/>
</dbReference>
<organism evidence="2 3">
    <name type="scientific">Kibdelosporangium philippinense</name>
    <dbReference type="NCBI Taxonomy" id="211113"/>
    <lineage>
        <taxon>Bacteria</taxon>
        <taxon>Bacillati</taxon>
        <taxon>Actinomycetota</taxon>
        <taxon>Actinomycetes</taxon>
        <taxon>Pseudonocardiales</taxon>
        <taxon>Pseudonocardiaceae</taxon>
        <taxon>Kibdelosporangium</taxon>
    </lineage>
</organism>
<dbReference type="PIRSF" id="PIRSF006816">
    <property type="entry name" value="Cyc3_hyd_g"/>
    <property type="match status" value="1"/>
</dbReference>
<dbReference type="EMBL" id="JAJVCN010000001">
    <property type="protein sequence ID" value="MCE7004663.1"/>
    <property type="molecule type" value="Genomic_DNA"/>
</dbReference>
<gene>
    <name evidence="2" type="ORF">LWC34_17790</name>
</gene>